<proteinExistence type="predicted"/>
<dbReference type="Proteomes" id="UP000031668">
    <property type="component" value="Unassembled WGS sequence"/>
</dbReference>
<dbReference type="AlphaFoldDB" id="A0A0C2MVI1"/>
<dbReference type="EMBL" id="JWZT01002930">
    <property type="protein sequence ID" value="KII68155.1"/>
    <property type="molecule type" value="Genomic_DNA"/>
</dbReference>
<name>A0A0C2MVI1_THEKT</name>
<protein>
    <submittedName>
        <fullName evidence="1">Uncharacterized protein</fullName>
    </submittedName>
</protein>
<sequence>MAVNWDKYDKEDEIKTKQMIQSRLSEWKVHFGIEKYKVTGDLIKQTGYGRLNWIIIIFVFCISQKYSTTGDTYISTASGYTNDIQLLFDGLTFCIGQDKSEQIEEIIMIAILYLKHNFVEQIPESAIILEFIELLQVRCGYLQSDFPSLHIRLTT</sequence>
<reference evidence="1 2" key="1">
    <citation type="journal article" date="2014" name="Genome Biol. Evol.">
        <title>The genome of the myxosporean Thelohanellus kitauei shows adaptations to nutrient acquisition within its fish host.</title>
        <authorList>
            <person name="Yang Y."/>
            <person name="Xiong J."/>
            <person name="Zhou Z."/>
            <person name="Huo F."/>
            <person name="Miao W."/>
            <person name="Ran C."/>
            <person name="Liu Y."/>
            <person name="Zhang J."/>
            <person name="Feng J."/>
            <person name="Wang M."/>
            <person name="Wang M."/>
            <person name="Wang L."/>
            <person name="Yao B."/>
        </authorList>
    </citation>
    <scope>NUCLEOTIDE SEQUENCE [LARGE SCALE GENOMIC DNA]</scope>
    <source>
        <strain evidence="1">Wuqing</strain>
    </source>
</reference>
<evidence type="ECO:0000313" key="2">
    <source>
        <dbReference type="Proteomes" id="UP000031668"/>
    </source>
</evidence>
<organism evidence="1 2">
    <name type="scientific">Thelohanellus kitauei</name>
    <name type="common">Myxosporean</name>
    <dbReference type="NCBI Taxonomy" id="669202"/>
    <lineage>
        <taxon>Eukaryota</taxon>
        <taxon>Metazoa</taxon>
        <taxon>Cnidaria</taxon>
        <taxon>Myxozoa</taxon>
        <taxon>Myxosporea</taxon>
        <taxon>Bivalvulida</taxon>
        <taxon>Platysporina</taxon>
        <taxon>Myxobolidae</taxon>
        <taxon>Thelohanellus</taxon>
    </lineage>
</organism>
<keyword evidence="2" id="KW-1185">Reference proteome</keyword>
<gene>
    <name evidence="1" type="ORF">RF11_04892</name>
</gene>
<comment type="caution">
    <text evidence="1">The sequence shown here is derived from an EMBL/GenBank/DDBJ whole genome shotgun (WGS) entry which is preliminary data.</text>
</comment>
<accession>A0A0C2MVI1</accession>
<evidence type="ECO:0000313" key="1">
    <source>
        <dbReference type="EMBL" id="KII68155.1"/>
    </source>
</evidence>